<keyword evidence="3 6" id="KW-0378">Hydrolase</keyword>
<keyword evidence="4" id="KW-0862">Zinc</keyword>
<evidence type="ECO:0000256" key="4">
    <source>
        <dbReference type="ARBA" id="ARBA00022833"/>
    </source>
</evidence>
<evidence type="ECO:0000313" key="6">
    <source>
        <dbReference type="EMBL" id="SHJ04596.1"/>
    </source>
</evidence>
<dbReference type="SUPFAM" id="SSF102215">
    <property type="entry name" value="Creatininase"/>
    <property type="match status" value="1"/>
</dbReference>
<dbReference type="GO" id="GO:0016811">
    <property type="term" value="F:hydrolase activity, acting on carbon-nitrogen (but not peptide) bonds, in linear amides"/>
    <property type="evidence" value="ECO:0007669"/>
    <property type="project" value="TreeGrafter"/>
</dbReference>
<comment type="similarity">
    <text evidence="5">Belongs to the creatininase superfamily.</text>
</comment>
<evidence type="ECO:0000256" key="5">
    <source>
        <dbReference type="ARBA" id="ARBA00024029"/>
    </source>
</evidence>
<keyword evidence="2" id="KW-0479">Metal-binding</keyword>
<dbReference type="Gene3D" id="3.40.50.10310">
    <property type="entry name" value="Creatininase"/>
    <property type="match status" value="1"/>
</dbReference>
<gene>
    <name evidence="6" type="ORF">SAMN05444373_102110</name>
</gene>
<accession>A0A1M6G3R9</accession>
<dbReference type="Pfam" id="PF02633">
    <property type="entry name" value="Creatininase"/>
    <property type="match status" value="1"/>
</dbReference>
<reference evidence="6 7" key="1">
    <citation type="submission" date="2016-11" db="EMBL/GenBank/DDBJ databases">
        <authorList>
            <person name="Varghese N."/>
            <person name="Submissions S."/>
        </authorList>
    </citation>
    <scope>NUCLEOTIDE SEQUENCE [LARGE SCALE GENOMIC DNA]</scope>
    <source>
        <strain evidence="6 7">DSM 19027</strain>
    </source>
</reference>
<evidence type="ECO:0000256" key="1">
    <source>
        <dbReference type="ARBA" id="ARBA00001947"/>
    </source>
</evidence>
<dbReference type="Proteomes" id="UP000324781">
    <property type="component" value="Unassembled WGS sequence"/>
</dbReference>
<dbReference type="GO" id="GO:0009231">
    <property type="term" value="P:riboflavin biosynthetic process"/>
    <property type="evidence" value="ECO:0007669"/>
    <property type="project" value="TreeGrafter"/>
</dbReference>
<dbReference type="RefSeq" id="WP_188118421.1">
    <property type="nucleotide sequence ID" value="NZ_DAONMB010000007.1"/>
</dbReference>
<dbReference type="GO" id="GO:0046872">
    <property type="term" value="F:metal ion binding"/>
    <property type="evidence" value="ECO:0007669"/>
    <property type="project" value="UniProtKB-KW"/>
</dbReference>
<sequence length="248" mass="27479">MYGYDLSADEIMCKNMELAIVPLASIEQHGTHLPVATDWYIAMALGKKVAELSGGFLVPALPISTCREHMGKKGSVWMDHDIYYNMLKSILLSLKEQGFGKALLLQCHGGIFMAGPLVRQMNATCNPDFMVAFIDICNVFSLLYEKGIAETSTELHAGEIETSLMLHIAPETVNMAVAEDFVPEVPRAYLNYGSIFRASPTGVWGEPTKAAAEKGKAMLEFAARYAIEESERIFDYISRKEKIGYSDF</sequence>
<keyword evidence="7" id="KW-1185">Reference proteome</keyword>
<evidence type="ECO:0000256" key="3">
    <source>
        <dbReference type="ARBA" id="ARBA00022801"/>
    </source>
</evidence>
<dbReference type="PANTHER" id="PTHR35005:SF1">
    <property type="entry name" value="2-AMINO-5-FORMYLAMINO-6-RIBOSYLAMINOPYRIMIDIN-4(3H)-ONE 5'-MONOPHOSPHATE DEFORMYLASE"/>
    <property type="match status" value="1"/>
</dbReference>
<proteinExistence type="inferred from homology"/>
<evidence type="ECO:0000256" key="2">
    <source>
        <dbReference type="ARBA" id="ARBA00022723"/>
    </source>
</evidence>
<name>A0A1M6G3R9_9FIRM</name>
<comment type="cofactor">
    <cofactor evidence="1">
        <name>Zn(2+)</name>
        <dbReference type="ChEBI" id="CHEBI:29105"/>
    </cofactor>
</comment>
<dbReference type="InterPro" id="IPR024087">
    <property type="entry name" value="Creatininase-like_sf"/>
</dbReference>
<dbReference type="InterPro" id="IPR003785">
    <property type="entry name" value="Creatininase/forma_Hydrolase"/>
</dbReference>
<dbReference type="PANTHER" id="PTHR35005">
    <property type="entry name" value="3-DEHYDRO-SCYLLO-INOSOSE HYDROLASE"/>
    <property type="match status" value="1"/>
</dbReference>
<dbReference type="AlphaFoldDB" id="A0A1M6G3R9"/>
<dbReference type="EMBL" id="FQZP01000021">
    <property type="protein sequence ID" value="SHJ04596.1"/>
    <property type="molecule type" value="Genomic_DNA"/>
</dbReference>
<protein>
    <submittedName>
        <fullName evidence="6">Creatinine amidohydrolase</fullName>
    </submittedName>
</protein>
<evidence type="ECO:0000313" key="7">
    <source>
        <dbReference type="Proteomes" id="UP000324781"/>
    </source>
</evidence>
<organism evidence="6 7">
    <name type="scientific">Thermoclostridium caenicola</name>
    <dbReference type="NCBI Taxonomy" id="659425"/>
    <lineage>
        <taxon>Bacteria</taxon>
        <taxon>Bacillati</taxon>
        <taxon>Bacillota</taxon>
        <taxon>Clostridia</taxon>
        <taxon>Eubacteriales</taxon>
        <taxon>Oscillospiraceae</taxon>
        <taxon>Thermoclostridium</taxon>
    </lineage>
</organism>